<dbReference type="PANTHER" id="PTHR47907">
    <property type="entry name" value="PROTEIN KINASE DOMAIN-CONTAINING PROTEIN"/>
    <property type="match status" value="1"/>
</dbReference>
<dbReference type="PROSITE" id="PS50011">
    <property type="entry name" value="PROTEIN_KINASE_DOM"/>
    <property type="match status" value="1"/>
</dbReference>
<dbReference type="PROSITE" id="PS00108">
    <property type="entry name" value="PROTEIN_KINASE_ST"/>
    <property type="match status" value="1"/>
</dbReference>
<dbReference type="InterPro" id="IPR051744">
    <property type="entry name" value="AP2_assoc_SerThr_kinase"/>
</dbReference>
<feature type="compositionally biased region" description="Basic and acidic residues" evidence="1">
    <location>
        <begin position="760"/>
        <end position="771"/>
    </location>
</feature>
<feature type="region of interest" description="Disordered" evidence="1">
    <location>
        <begin position="648"/>
        <end position="680"/>
    </location>
</feature>
<feature type="region of interest" description="Disordered" evidence="1">
    <location>
        <begin position="1168"/>
        <end position="1240"/>
    </location>
</feature>
<dbReference type="Proteomes" id="UP001164746">
    <property type="component" value="Chromosome 2"/>
</dbReference>
<feature type="region of interest" description="Disordered" evidence="1">
    <location>
        <begin position="829"/>
        <end position="1046"/>
    </location>
</feature>
<evidence type="ECO:0000313" key="4">
    <source>
        <dbReference type="Proteomes" id="UP001164746"/>
    </source>
</evidence>
<organism evidence="3 4">
    <name type="scientific">Mya arenaria</name>
    <name type="common">Soft-shell clam</name>
    <dbReference type="NCBI Taxonomy" id="6604"/>
    <lineage>
        <taxon>Eukaryota</taxon>
        <taxon>Metazoa</taxon>
        <taxon>Spiralia</taxon>
        <taxon>Lophotrochozoa</taxon>
        <taxon>Mollusca</taxon>
        <taxon>Bivalvia</taxon>
        <taxon>Autobranchia</taxon>
        <taxon>Heteroconchia</taxon>
        <taxon>Euheterodonta</taxon>
        <taxon>Imparidentia</taxon>
        <taxon>Neoheterodontei</taxon>
        <taxon>Myida</taxon>
        <taxon>Myoidea</taxon>
        <taxon>Myidae</taxon>
        <taxon>Mya</taxon>
    </lineage>
</organism>
<feature type="region of interest" description="Disordered" evidence="1">
    <location>
        <begin position="701"/>
        <end position="811"/>
    </location>
</feature>
<evidence type="ECO:0000256" key="1">
    <source>
        <dbReference type="SAM" id="MobiDB-lite"/>
    </source>
</evidence>
<evidence type="ECO:0000313" key="3">
    <source>
        <dbReference type="EMBL" id="WAQ97418.1"/>
    </source>
</evidence>
<dbReference type="InterPro" id="IPR008271">
    <property type="entry name" value="Ser/Thr_kinase_AS"/>
</dbReference>
<feature type="region of interest" description="Disordered" evidence="1">
    <location>
        <begin position="1280"/>
        <end position="1315"/>
    </location>
</feature>
<feature type="domain" description="Protein kinase" evidence="2">
    <location>
        <begin position="29"/>
        <end position="293"/>
    </location>
</feature>
<dbReference type="Pfam" id="PF00069">
    <property type="entry name" value="Pkinase"/>
    <property type="match status" value="1"/>
</dbReference>
<gene>
    <name evidence="3" type="ORF">MAR_030108</name>
</gene>
<feature type="compositionally biased region" description="Basic and acidic residues" evidence="1">
    <location>
        <begin position="878"/>
        <end position="896"/>
    </location>
</feature>
<dbReference type="InterPro" id="IPR011009">
    <property type="entry name" value="Kinase-like_dom_sf"/>
</dbReference>
<dbReference type="SMART" id="SM00220">
    <property type="entry name" value="S_TKc"/>
    <property type="match status" value="1"/>
</dbReference>
<name>A0ABY7DKK6_MYAAR</name>
<dbReference type="Gene3D" id="1.10.510.10">
    <property type="entry name" value="Transferase(Phosphotransferase) domain 1"/>
    <property type="match status" value="1"/>
</dbReference>
<dbReference type="PANTHER" id="PTHR47907:SF4">
    <property type="entry name" value="BMP-2-INDUCIBLE PROTEIN KINASE ISOFORM X1"/>
    <property type="match status" value="1"/>
</dbReference>
<feature type="compositionally biased region" description="Basic residues" evidence="1">
    <location>
        <begin position="954"/>
        <end position="964"/>
    </location>
</feature>
<dbReference type="InterPro" id="IPR000719">
    <property type="entry name" value="Prot_kinase_dom"/>
</dbReference>
<dbReference type="EMBL" id="CP111013">
    <property type="protein sequence ID" value="WAQ97418.1"/>
    <property type="molecule type" value="Genomic_DNA"/>
</dbReference>
<protein>
    <submittedName>
        <fullName evidence="3">AAK1-like protein</fullName>
    </submittedName>
</protein>
<feature type="compositionally biased region" description="Acidic residues" evidence="1">
    <location>
        <begin position="1206"/>
        <end position="1217"/>
    </location>
</feature>
<accession>A0ABY7DKK6</accession>
<feature type="compositionally biased region" description="Polar residues" evidence="1">
    <location>
        <begin position="927"/>
        <end position="937"/>
    </location>
</feature>
<evidence type="ECO:0000259" key="2">
    <source>
        <dbReference type="PROSITE" id="PS50011"/>
    </source>
</evidence>
<dbReference type="CDD" id="cd14037">
    <property type="entry name" value="STKc_NAK_like"/>
    <property type="match status" value="1"/>
</dbReference>
<feature type="compositionally biased region" description="Basic and acidic residues" evidence="1">
    <location>
        <begin position="1179"/>
        <end position="1188"/>
    </location>
</feature>
<feature type="compositionally biased region" description="Basic and acidic residues" evidence="1">
    <location>
        <begin position="709"/>
        <end position="719"/>
    </location>
</feature>
<reference evidence="3" key="1">
    <citation type="submission" date="2022-11" db="EMBL/GenBank/DDBJ databases">
        <title>Centuries of genome instability and evolution in soft-shell clam transmissible cancer (bioRxiv).</title>
        <authorList>
            <person name="Hart S.F.M."/>
            <person name="Yonemitsu M.A."/>
            <person name="Giersch R.M."/>
            <person name="Beal B.F."/>
            <person name="Arriagada G."/>
            <person name="Davis B.W."/>
            <person name="Ostrander E.A."/>
            <person name="Goff S.P."/>
            <person name="Metzger M.J."/>
        </authorList>
    </citation>
    <scope>NUCLEOTIDE SEQUENCE</scope>
    <source>
        <strain evidence="3">MELC-2E11</strain>
        <tissue evidence="3">Siphon/mantle</tissue>
    </source>
</reference>
<feature type="region of interest" description="Disordered" evidence="1">
    <location>
        <begin position="567"/>
        <end position="589"/>
    </location>
</feature>
<sequence>MKKLFSKIDSNSQQNPHIGKVFTVGKFQVTVEDVIAQGGFAVVFLVKAGNGNRYALKRMFVNNDHDLAVCKKEIHISRTLSGHKNIIKYVESSVTVTPNKVYEVLILMQYCRGSVIQLMNDRIGQGLGEREVVRIFSDVCEAVSRLHHCQTPIIHRDLKLENVLISDEGHYVLCDFGSATARILDKDQHDIKHIEDEIQKYTTISYRSPEMVDLYGGKSITTKADIWALGCLLYRLCFFTLPFGESSLAIQSGKFTIPDDSRFSRSIHMLIGYMLTEDPEKRPDIFQVSHLAFQLARKNCPVPNMNGAPIPDMRSLPVPLTESEAREVSICEHIRGHLYNYCPSPETQGAELCKYKCRDRSPCPDLYSPTEEATSWIRTNLTTTIYAATATNTTTETTTGFSTTTSLAPGAGYQAQAGGGAQAGVYYQAPAGVTPQQYHFYLQQQQQMLQQQYRHLTPQQQTQLQQQMVYQQQQYLIMQQQLQQQQAAQRSRPSESSDEDQFNLLLQERLQVSAPVTTATTAGPSSGAVPTQAANSRHQEQLIVFSDSETNTNQNNQQTFQEARLKTIPNKPPKPPKQATGWAGGAAHSGHMEEPGAIHSVLCLITSPSQPPPVLTLASMARTMSMDEWNPFEEDNFGISNVKSREDLVMSGSDSSTDPFQNAPFKKHEAPQPRTGDKFSSNPLYRAAFAMATKYNKLVDTGDDEYDQGEGKKLIVKDNDDNEEKNKNKKYNKLLNDEDNERTAKPKKSKVSNNQVSVKKIKDESAKDHTDTLTVQKPLPKNTHITPSGQVIKPRKRRESSSSHADEDGICELKGTEFYYRELDDEYGSRPSAHLTKKDHDVISMVSTSSQEYDPTPKHVPIPAPRRSVSEPEVESTPPEKPDPIIGHEHGVRPLLDDDELEDAYGGQGPSQSGQKAPELKEEEVENISSPYTSVPTSPDLRSETTDIFGAAPFKKKTVRRKRPSSGLHTAVDTKTEITKPAVAGKPMVPPKPRLPSKSSSTRDDSQKPTPAARARNKRHSSGGDMRQGLLARSDDSDSGEMVNDIFGNAPFMKRSSSSTDAILHSASPHCDFVKGSYPDHRNGVTNSFSADSLNFRPEHVQDSFGAVPFDSMHSKSSTLVNKSAETSVNKNPAFQKIPYQTVCTVTEVTSLHKQFVTKPEIKQMFTDTKPLATLPPNVKRESSKMRDTNSNIPSPNYQKFKDLYDSDDSDDDDEFALTEKIKHQKAKPSRSPRPADRDIEKSAFSNMSFNDEFEDEENEIPGAGMSASIHEGALQPVQGAAGHGMGVQKSHTSNFTKEPSPVNQDSVKAGGYDTFTWPRKRHKIPMKPHATAEPFTVKKKVESIFK</sequence>
<keyword evidence="4" id="KW-1185">Reference proteome</keyword>
<dbReference type="SUPFAM" id="SSF56112">
    <property type="entry name" value="Protein kinase-like (PK-like)"/>
    <property type="match status" value="1"/>
</dbReference>
<feature type="compositionally biased region" description="Basic and acidic residues" evidence="1">
    <location>
        <begin position="666"/>
        <end position="677"/>
    </location>
</feature>
<feature type="compositionally biased region" description="Polar residues" evidence="1">
    <location>
        <begin position="1189"/>
        <end position="1198"/>
    </location>
</feature>
<feature type="compositionally biased region" description="Polar residues" evidence="1">
    <location>
        <begin position="1290"/>
        <end position="1307"/>
    </location>
</feature>
<proteinExistence type="predicted"/>